<feature type="transmembrane region" description="Helical" evidence="1">
    <location>
        <begin position="34"/>
        <end position="56"/>
    </location>
</feature>
<organism evidence="2 3">
    <name type="scientific">Protopolystoma xenopodis</name>
    <dbReference type="NCBI Taxonomy" id="117903"/>
    <lineage>
        <taxon>Eukaryota</taxon>
        <taxon>Metazoa</taxon>
        <taxon>Spiralia</taxon>
        <taxon>Lophotrochozoa</taxon>
        <taxon>Platyhelminthes</taxon>
        <taxon>Monogenea</taxon>
        <taxon>Polyopisthocotylea</taxon>
        <taxon>Polystomatidea</taxon>
        <taxon>Polystomatidae</taxon>
        <taxon>Protopolystoma</taxon>
    </lineage>
</organism>
<dbReference type="EMBL" id="CAAALY010008742">
    <property type="protein sequence ID" value="VEL10352.1"/>
    <property type="molecule type" value="Genomic_DNA"/>
</dbReference>
<name>A0A448WF86_9PLAT</name>
<keyword evidence="1" id="KW-0472">Membrane</keyword>
<accession>A0A448WF86</accession>
<protein>
    <submittedName>
        <fullName evidence="2">Uncharacterized protein</fullName>
    </submittedName>
</protein>
<proteinExistence type="predicted"/>
<keyword evidence="1" id="KW-1133">Transmembrane helix</keyword>
<reference evidence="2" key="1">
    <citation type="submission" date="2018-11" db="EMBL/GenBank/DDBJ databases">
        <authorList>
            <consortium name="Pathogen Informatics"/>
        </authorList>
    </citation>
    <scope>NUCLEOTIDE SEQUENCE</scope>
</reference>
<dbReference type="AlphaFoldDB" id="A0A448WF86"/>
<evidence type="ECO:0000313" key="2">
    <source>
        <dbReference type="EMBL" id="VEL10352.1"/>
    </source>
</evidence>
<evidence type="ECO:0000256" key="1">
    <source>
        <dbReference type="SAM" id="Phobius"/>
    </source>
</evidence>
<comment type="caution">
    <text evidence="2">The sequence shown here is derived from an EMBL/GenBank/DDBJ whole genome shotgun (WGS) entry which is preliminary data.</text>
</comment>
<keyword evidence="1" id="KW-0812">Transmembrane</keyword>
<evidence type="ECO:0000313" key="3">
    <source>
        <dbReference type="Proteomes" id="UP000784294"/>
    </source>
</evidence>
<gene>
    <name evidence="2" type="ORF">PXEA_LOCUS3792</name>
</gene>
<sequence length="141" mass="15618">MIQYPRNKADFVPDSRPNMALNLLWTDDLLEDTVQAGLVISALSRFLCFVFTLPFLSVGYNCYRDRGSSPVVTMEYVGVHRTICNTCLEAVNSAQEEFTTNDVKSDELGQSSLVLVSQNPEEAKRSLQILSCLISISMGTG</sequence>
<keyword evidence="3" id="KW-1185">Reference proteome</keyword>
<dbReference type="Proteomes" id="UP000784294">
    <property type="component" value="Unassembled WGS sequence"/>
</dbReference>